<sequence length="389" mass="42769">MRFITSFGLFLNQLMPESLSSDHAADNAADNALAQQPGAVVIPDGCNLGVVFRALIAVNLAVMAAILLRTDGLVAAVNGFVESAMLVEPACFLSLSILCGLHRIGHRFSLVVQRLLCALAPALVMVAVIRLLSGFDWFLNGFSHLSAAGGVTRVALVAALFGIGLQHYFEMRARAFSPVLVEARLQALQARIRPHFLFNSLNAVLSLIRTEPRRAEAALEDLADLIRVLMRDGRAMTTLEKEIRLCRQYLSIEKIRLGDRLRVQWERDGISDEVVYRAQIPTLLLQPLIENAVHYGVEPSTEPALIRIKLSYSLERIEIVITNPYNPYSGKGVAALPEGNQMALENIRERLALLYDVEAQLTTASTLGQFEVRASFPYVKAAQAKPQNG</sequence>
<reference evidence="4" key="1">
    <citation type="journal article" date="2014" name="Soil Biol. Biochem.">
        <title>Structure and function of bacterial communities in ageing soils: Insights from the Mendocino ecological staircase.</title>
        <authorList>
            <person name="Uroz S."/>
            <person name="Tech J.J."/>
            <person name="Sawaya N.A."/>
            <person name="Frey-Klett P."/>
            <person name="Leveau J.H.J."/>
        </authorList>
    </citation>
    <scope>NUCLEOTIDE SEQUENCE [LARGE SCALE GENOMIC DNA]</scope>
    <source>
        <strain evidence="4">Cal35</strain>
    </source>
</reference>
<dbReference type="Gene3D" id="3.30.565.10">
    <property type="entry name" value="Histidine kinase-like ATPase, C-terminal domain"/>
    <property type="match status" value="1"/>
</dbReference>
<keyword evidence="3" id="KW-0808">Transferase</keyword>
<feature type="transmembrane region" description="Helical" evidence="1">
    <location>
        <begin position="80"/>
        <end position="99"/>
    </location>
</feature>
<dbReference type="EC" id="2.7.3.-" evidence="3"/>
<dbReference type="InterPro" id="IPR036890">
    <property type="entry name" value="HATPase_C_sf"/>
</dbReference>
<feature type="transmembrane region" description="Helical" evidence="1">
    <location>
        <begin position="145"/>
        <end position="165"/>
    </location>
</feature>
<feature type="domain" description="Signal transduction histidine kinase internal region" evidence="2">
    <location>
        <begin position="183"/>
        <end position="261"/>
    </location>
</feature>
<keyword evidence="4" id="KW-1185">Reference proteome</keyword>
<organism evidence="3 4">
    <name type="scientific">Collimonas arenae</name>
    <dbReference type="NCBI Taxonomy" id="279058"/>
    <lineage>
        <taxon>Bacteria</taxon>
        <taxon>Pseudomonadati</taxon>
        <taxon>Pseudomonadota</taxon>
        <taxon>Betaproteobacteria</taxon>
        <taxon>Burkholderiales</taxon>
        <taxon>Oxalobacteraceae</taxon>
        <taxon>Collimonas</taxon>
    </lineage>
</organism>
<evidence type="ECO:0000313" key="4">
    <source>
        <dbReference type="Proteomes" id="UP000030302"/>
    </source>
</evidence>
<dbReference type="GO" id="GO:0016020">
    <property type="term" value="C:membrane"/>
    <property type="evidence" value="ECO:0007669"/>
    <property type="project" value="InterPro"/>
</dbReference>
<dbReference type="AlphaFoldDB" id="A0A0A1F8J2"/>
<protein>
    <submittedName>
        <fullName evidence="3">Autolysin sensor kinase</fullName>
        <ecNumber evidence="3">2.7.3.-</ecNumber>
    </submittedName>
</protein>
<feature type="transmembrane region" description="Helical" evidence="1">
    <location>
        <begin position="50"/>
        <end position="68"/>
    </location>
</feature>
<dbReference type="EMBL" id="CP009962">
    <property type="protein sequence ID" value="AIY40806.1"/>
    <property type="molecule type" value="Genomic_DNA"/>
</dbReference>
<evidence type="ECO:0000259" key="2">
    <source>
        <dbReference type="Pfam" id="PF06580"/>
    </source>
</evidence>
<evidence type="ECO:0000313" key="3">
    <source>
        <dbReference type="EMBL" id="AIY40806.1"/>
    </source>
</evidence>
<dbReference type="STRING" id="279058.LT85_1648"/>
<keyword evidence="1" id="KW-0472">Membrane</keyword>
<accession>A0A0A1F8J2</accession>
<gene>
    <name evidence="3" type="ORF">LT85_1648</name>
</gene>
<dbReference type="InterPro" id="IPR010559">
    <property type="entry name" value="Sig_transdc_His_kin_internal"/>
</dbReference>
<dbReference type="PANTHER" id="PTHR34220">
    <property type="entry name" value="SENSOR HISTIDINE KINASE YPDA"/>
    <property type="match status" value="1"/>
</dbReference>
<feature type="transmembrane region" description="Helical" evidence="1">
    <location>
        <begin position="111"/>
        <end position="133"/>
    </location>
</feature>
<name>A0A0A1F8J2_9BURK</name>
<keyword evidence="1" id="KW-1133">Transmembrane helix</keyword>
<proteinExistence type="predicted"/>
<dbReference type="Proteomes" id="UP000030302">
    <property type="component" value="Chromosome"/>
</dbReference>
<dbReference type="GO" id="GO:0000155">
    <property type="term" value="F:phosphorelay sensor kinase activity"/>
    <property type="evidence" value="ECO:0007669"/>
    <property type="project" value="InterPro"/>
</dbReference>
<keyword evidence="3" id="KW-0418">Kinase</keyword>
<dbReference type="Pfam" id="PF06580">
    <property type="entry name" value="His_kinase"/>
    <property type="match status" value="1"/>
</dbReference>
<dbReference type="PANTHER" id="PTHR34220:SF7">
    <property type="entry name" value="SENSOR HISTIDINE KINASE YPDA"/>
    <property type="match status" value="1"/>
</dbReference>
<dbReference type="InterPro" id="IPR050640">
    <property type="entry name" value="Bact_2-comp_sensor_kinase"/>
</dbReference>
<evidence type="ECO:0000256" key="1">
    <source>
        <dbReference type="SAM" id="Phobius"/>
    </source>
</evidence>
<dbReference type="HOGENOM" id="CLU_020473_1_1_4"/>
<keyword evidence="1" id="KW-0812">Transmembrane</keyword>
<dbReference type="KEGG" id="care:LT85_1648"/>